<evidence type="ECO:0008006" key="3">
    <source>
        <dbReference type="Google" id="ProtNLM"/>
    </source>
</evidence>
<sequence>MANINKISMNLIWGVSGDITAPGPEKMNKGWEVEVVPRQWLNYLQNRLDTNVAYLLQKGLPEWDSETEYQANTSYVQRNGVVYKASRTNTNSEPGTTAGNTNWNRAFQEWSPALESLTSLTPTAWRFPFYNASGQATLGGITSYTVGLMGLSSDAAWRAELKAQTSASQLTWLSNLTPVAGAIPYFNTATSMANLATTPFGRNWIGVADAATGRSQLQLGSAAVMTATAINQASTVVARDSTGTAAIGTVIGSLTGNASTATRLQTGRNINGVLFDGTQDITLPPLTADYAGIVARLHINGANMSGTDKTTQLALRNKSNTDWIGLAVIEDNILQFVFRNTSNPIVQIGGEVVLHTGNQFSLGPTLSDARSRLGLDRVSQGSSDTVVFASTLNNGPYLTVQPSSVGGFNGGTQTWMFRFDETGTLTHGTVPVARVSGLANSAQIPAVTTAQSNSLVQRDSSGSFSAVGINAYGSIIGYGSNIFSRSSGTGNAHIGFQKADGSELGLIWGAPSNGSMNFRTLGGSTGMTLTGQDLTVVGRVNAATLNASGNVNATGNVSAGQAILNTAGNITGAAYGTYGSLTNWVDSVYAKKGEIPNDIARAGAAWDAVGQYILAGDQSGGSGGPGTIKAGSQLKPHSTISYTAGAVPAAGQYRCMGAFAGGGNQITLWQRIS</sequence>
<organism evidence="1 2">
    <name type="scientific">Pseudomonas phage PAP-JP</name>
    <dbReference type="NCBI Taxonomy" id="2583508"/>
    <lineage>
        <taxon>Viruses</taxon>
        <taxon>Duplodnaviria</taxon>
        <taxon>Heunggongvirae</taxon>
        <taxon>Uroviricota</taxon>
        <taxon>Caudoviricetes</taxon>
        <taxon>Vandenendeviridae</taxon>
        <taxon>Nankokuvirus</taxon>
        <taxon>Nankokuvirus KPP10</taxon>
    </lineage>
</organism>
<accession>A0A5C1K4J7</accession>
<gene>
    <name evidence="1" type="ORF">PAPJP_025</name>
</gene>
<evidence type="ECO:0000313" key="1">
    <source>
        <dbReference type="EMBL" id="QEM40951.1"/>
    </source>
</evidence>
<name>A0A5C1K4J7_9CAUD</name>
<reference evidence="1 2" key="1">
    <citation type="submission" date="2019-04" db="EMBL/GenBank/DDBJ databases">
        <title>Nucleotide sequence of the Pseudomonas aeruginosa phage PAP-JP.</title>
        <authorList>
            <person name="Hammerl J.A."/>
            <person name="Perleth J."/>
            <person name="Alter T."/>
            <person name="Goelz G."/>
            <person name="Orquera S."/>
        </authorList>
    </citation>
    <scope>NUCLEOTIDE SEQUENCE [LARGE SCALE GENOMIC DNA]</scope>
</reference>
<dbReference type="EMBL" id="MK799650">
    <property type="protein sequence ID" value="QEM40951.1"/>
    <property type="molecule type" value="Genomic_DNA"/>
</dbReference>
<proteinExistence type="predicted"/>
<evidence type="ECO:0000313" key="2">
    <source>
        <dbReference type="Proteomes" id="UP000322601"/>
    </source>
</evidence>
<protein>
    <recommendedName>
        <fullName evidence="3">Tail fiber protein</fullName>
    </recommendedName>
</protein>
<dbReference type="Proteomes" id="UP000322601">
    <property type="component" value="Genome"/>
</dbReference>